<dbReference type="RefSeq" id="WP_020213100.1">
    <property type="nucleotide sequence ID" value="NZ_JRLX01000007.1"/>
</dbReference>
<dbReference type="InterPro" id="IPR036291">
    <property type="entry name" value="NAD(P)-bd_dom_sf"/>
</dbReference>
<evidence type="ECO:0000313" key="3">
    <source>
        <dbReference type="EMBL" id="KGO86923.1"/>
    </source>
</evidence>
<keyword evidence="4" id="KW-1185">Reference proteome</keyword>
<dbReference type="InterPro" id="IPR011032">
    <property type="entry name" value="GroES-like_sf"/>
</dbReference>
<dbReference type="PANTHER" id="PTHR44154:SF1">
    <property type="entry name" value="QUINONE OXIDOREDUCTASE"/>
    <property type="match status" value="1"/>
</dbReference>
<dbReference type="AlphaFoldDB" id="A0A0A2M636"/>
<evidence type="ECO:0000256" key="1">
    <source>
        <dbReference type="ARBA" id="ARBA00022857"/>
    </source>
</evidence>
<evidence type="ECO:0000313" key="4">
    <source>
        <dbReference type="Proteomes" id="UP000030152"/>
    </source>
</evidence>
<comment type="caution">
    <text evidence="3">The sequence shown here is derived from an EMBL/GenBank/DDBJ whole genome shotgun (WGS) entry which is preliminary data.</text>
</comment>
<dbReference type="InterPro" id="IPR051603">
    <property type="entry name" value="Zinc-ADH_QOR/CCCR"/>
</dbReference>
<name>A0A0A2M636_9FLAO</name>
<dbReference type="GO" id="GO:0016491">
    <property type="term" value="F:oxidoreductase activity"/>
    <property type="evidence" value="ECO:0007669"/>
    <property type="project" value="InterPro"/>
</dbReference>
<protein>
    <submittedName>
        <fullName evidence="3">NADPH quinone reductase</fullName>
    </submittedName>
</protein>
<sequence>MKAIQYKDYGSSDVIEQVEVPKPSIQIENDVLIMVKAAGVNPIDIKTRMGIMKKTRPVQLPFIPGGEAAGVIAAIGSNVSKFKVGDAVIALTRKSAYTEYVTANENLVVLKPQSLSFEAAASIAVTIGTAQSVLFTEGKLEEGQKVLIQGGGGAVGGAMVQMAKAAGAYVIATASGKGVALAKSLGSDDVIDYKFQDVAAIINDVDLVADTAGGEAQVNLFRVLKPGGTLLSIATPPSQELARRYNVEARFVASNITSETLQNGIDLIDAGKFRPVVSKTFRLEEAASAQDFVTAGGVNGKVVLLVE</sequence>
<dbReference type="CDD" id="cd05289">
    <property type="entry name" value="MDR_like_2"/>
    <property type="match status" value="1"/>
</dbReference>
<dbReference type="eggNOG" id="COG0604">
    <property type="taxonomic scope" value="Bacteria"/>
</dbReference>
<dbReference type="SMART" id="SM00829">
    <property type="entry name" value="PKS_ER"/>
    <property type="match status" value="1"/>
</dbReference>
<dbReference type="Gene3D" id="3.90.180.10">
    <property type="entry name" value="Medium-chain alcohol dehydrogenases, catalytic domain"/>
    <property type="match status" value="1"/>
</dbReference>
<dbReference type="STRING" id="1121895.GCA_000378485_01941"/>
<accession>A0A0A2M636</accession>
<dbReference type="Pfam" id="PF08240">
    <property type="entry name" value="ADH_N"/>
    <property type="match status" value="1"/>
</dbReference>
<dbReference type="SUPFAM" id="SSF50129">
    <property type="entry name" value="GroES-like"/>
    <property type="match status" value="1"/>
</dbReference>
<dbReference type="OrthoDB" id="9787435at2"/>
<organism evidence="3 4">
    <name type="scientific">Flavobacterium rivuli WB 3.3-2 = DSM 21788</name>
    <dbReference type="NCBI Taxonomy" id="1121895"/>
    <lineage>
        <taxon>Bacteria</taxon>
        <taxon>Pseudomonadati</taxon>
        <taxon>Bacteroidota</taxon>
        <taxon>Flavobacteriia</taxon>
        <taxon>Flavobacteriales</taxon>
        <taxon>Flavobacteriaceae</taxon>
        <taxon>Flavobacterium</taxon>
    </lineage>
</organism>
<dbReference type="Proteomes" id="UP000030152">
    <property type="component" value="Unassembled WGS sequence"/>
</dbReference>
<evidence type="ECO:0000259" key="2">
    <source>
        <dbReference type="SMART" id="SM00829"/>
    </source>
</evidence>
<dbReference type="PANTHER" id="PTHR44154">
    <property type="entry name" value="QUINONE OXIDOREDUCTASE"/>
    <property type="match status" value="1"/>
</dbReference>
<dbReference type="EMBL" id="JRLX01000007">
    <property type="protein sequence ID" value="KGO86923.1"/>
    <property type="molecule type" value="Genomic_DNA"/>
</dbReference>
<dbReference type="InterPro" id="IPR020843">
    <property type="entry name" value="ER"/>
</dbReference>
<gene>
    <name evidence="3" type="ORF">Q765_08120</name>
</gene>
<feature type="domain" description="Enoyl reductase (ER)" evidence="2">
    <location>
        <begin position="10"/>
        <end position="304"/>
    </location>
</feature>
<dbReference type="Gene3D" id="3.40.50.720">
    <property type="entry name" value="NAD(P)-binding Rossmann-like Domain"/>
    <property type="match status" value="1"/>
</dbReference>
<dbReference type="InterPro" id="IPR013154">
    <property type="entry name" value="ADH-like_N"/>
</dbReference>
<proteinExistence type="predicted"/>
<dbReference type="Pfam" id="PF13602">
    <property type="entry name" value="ADH_zinc_N_2"/>
    <property type="match status" value="1"/>
</dbReference>
<dbReference type="SUPFAM" id="SSF51735">
    <property type="entry name" value="NAD(P)-binding Rossmann-fold domains"/>
    <property type="match status" value="1"/>
</dbReference>
<keyword evidence="1" id="KW-0521">NADP</keyword>
<reference evidence="3 4" key="1">
    <citation type="submission" date="2013-09" db="EMBL/GenBank/DDBJ databases">
        <authorList>
            <person name="Zeng Z."/>
            <person name="Chen C."/>
        </authorList>
    </citation>
    <scope>NUCLEOTIDE SEQUENCE [LARGE SCALE GENOMIC DNA]</scope>
    <source>
        <strain evidence="3 4">WB 3.3-2</strain>
    </source>
</reference>